<feature type="domain" description="RING-type" evidence="15">
    <location>
        <begin position="301"/>
        <end position="342"/>
    </location>
</feature>
<dbReference type="GO" id="GO:0006511">
    <property type="term" value="P:ubiquitin-dependent protein catabolic process"/>
    <property type="evidence" value="ECO:0007669"/>
    <property type="project" value="TreeGrafter"/>
</dbReference>
<evidence type="ECO:0000256" key="4">
    <source>
        <dbReference type="ARBA" id="ARBA00022679"/>
    </source>
</evidence>
<accession>A0AAP0GBK8</accession>
<dbReference type="GO" id="GO:0000325">
    <property type="term" value="C:plant-type vacuole"/>
    <property type="evidence" value="ECO:0007669"/>
    <property type="project" value="TreeGrafter"/>
</dbReference>
<dbReference type="InterPro" id="IPR001841">
    <property type="entry name" value="Znf_RING"/>
</dbReference>
<dbReference type="PANTHER" id="PTHR45977:SF11">
    <property type="entry name" value="E3 UBIQUITIN PROTEIN LIGASE RIE1"/>
    <property type="match status" value="1"/>
</dbReference>
<dbReference type="Proteomes" id="UP001418222">
    <property type="component" value="Unassembled WGS sequence"/>
</dbReference>
<dbReference type="Pfam" id="PF13639">
    <property type="entry name" value="zf-RING_2"/>
    <property type="match status" value="1"/>
</dbReference>
<evidence type="ECO:0000256" key="3">
    <source>
        <dbReference type="ARBA" id="ARBA00012483"/>
    </source>
</evidence>
<dbReference type="Gene3D" id="3.30.40.10">
    <property type="entry name" value="Zinc/RING finger domain, C3HC4 (zinc finger)"/>
    <property type="match status" value="1"/>
</dbReference>
<feature type="transmembrane region" description="Helical" evidence="14">
    <location>
        <begin position="98"/>
        <end position="115"/>
    </location>
</feature>
<evidence type="ECO:0000256" key="8">
    <source>
        <dbReference type="ARBA" id="ARBA00022786"/>
    </source>
</evidence>
<feature type="transmembrane region" description="Helical" evidence="14">
    <location>
        <begin position="223"/>
        <end position="244"/>
    </location>
</feature>
<keyword evidence="6" id="KW-0479">Metal-binding</keyword>
<keyword evidence="4" id="KW-0808">Transferase</keyword>
<dbReference type="EMBL" id="JBBWWQ010000004">
    <property type="protein sequence ID" value="KAK8949504.1"/>
    <property type="molecule type" value="Genomic_DNA"/>
</dbReference>
<dbReference type="GO" id="GO:0008270">
    <property type="term" value="F:zinc ion binding"/>
    <property type="evidence" value="ECO:0007669"/>
    <property type="project" value="UniProtKB-KW"/>
</dbReference>
<feature type="region of interest" description="Disordered" evidence="13">
    <location>
        <begin position="129"/>
        <end position="154"/>
    </location>
</feature>
<evidence type="ECO:0000259" key="15">
    <source>
        <dbReference type="PROSITE" id="PS50089"/>
    </source>
</evidence>
<reference evidence="16 17" key="1">
    <citation type="journal article" date="2022" name="Nat. Plants">
        <title>Genomes of leafy and leafless Platanthera orchids illuminate the evolution of mycoheterotrophy.</title>
        <authorList>
            <person name="Li M.H."/>
            <person name="Liu K.W."/>
            <person name="Li Z."/>
            <person name="Lu H.C."/>
            <person name="Ye Q.L."/>
            <person name="Zhang D."/>
            <person name="Wang J.Y."/>
            <person name="Li Y.F."/>
            <person name="Zhong Z.M."/>
            <person name="Liu X."/>
            <person name="Yu X."/>
            <person name="Liu D.K."/>
            <person name="Tu X.D."/>
            <person name="Liu B."/>
            <person name="Hao Y."/>
            <person name="Liao X.Y."/>
            <person name="Jiang Y.T."/>
            <person name="Sun W.H."/>
            <person name="Chen J."/>
            <person name="Chen Y.Q."/>
            <person name="Ai Y."/>
            <person name="Zhai J.W."/>
            <person name="Wu S.S."/>
            <person name="Zhou Z."/>
            <person name="Hsiao Y.Y."/>
            <person name="Wu W.L."/>
            <person name="Chen Y.Y."/>
            <person name="Lin Y.F."/>
            <person name="Hsu J.L."/>
            <person name="Li C.Y."/>
            <person name="Wang Z.W."/>
            <person name="Zhao X."/>
            <person name="Zhong W.Y."/>
            <person name="Ma X.K."/>
            <person name="Ma L."/>
            <person name="Huang J."/>
            <person name="Chen G.Z."/>
            <person name="Huang M.Z."/>
            <person name="Huang L."/>
            <person name="Peng D.H."/>
            <person name="Luo Y.B."/>
            <person name="Zou S.Q."/>
            <person name="Chen S.P."/>
            <person name="Lan S."/>
            <person name="Tsai W.C."/>
            <person name="Van de Peer Y."/>
            <person name="Liu Z.J."/>
        </authorList>
    </citation>
    <scope>NUCLEOTIDE SEQUENCE [LARGE SCALE GENOMIC DNA]</scope>
    <source>
        <strain evidence="16">Lor287</strain>
    </source>
</reference>
<evidence type="ECO:0000256" key="13">
    <source>
        <dbReference type="SAM" id="MobiDB-lite"/>
    </source>
</evidence>
<feature type="transmembrane region" description="Helical" evidence="14">
    <location>
        <begin position="170"/>
        <end position="187"/>
    </location>
</feature>
<dbReference type="EC" id="2.3.2.27" evidence="3"/>
<name>A0AAP0GBK8_9ASPA</name>
<comment type="catalytic activity">
    <reaction evidence="1">
        <text>S-ubiquitinyl-[E2 ubiquitin-conjugating enzyme]-L-cysteine + [acceptor protein]-L-lysine = [E2 ubiquitin-conjugating enzyme]-L-cysteine + N(6)-ubiquitinyl-[acceptor protein]-L-lysine.</text>
        <dbReference type="EC" id="2.3.2.27"/>
    </reaction>
</comment>
<evidence type="ECO:0000256" key="11">
    <source>
        <dbReference type="ARBA" id="ARBA00023136"/>
    </source>
</evidence>
<evidence type="ECO:0000256" key="9">
    <source>
        <dbReference type="ARBA" id="ARBA00022833"/>
    </source>
</evidence>
<evidence type="ECO:0000256" key="1">
    <source>
        <dbReference type="ARBA" id="ARBA00000900"/>
    </source>
</evidence>
<feature type="transmembrane region" description="Helical" evidence="14">
    <location>
        <begin position="65"/>
        <end position="86"/>
    </location>
</feature>
<keyword evidence="9" id="KW-0862">Zinc</keyword>
<dbReference type="InterPro" id="IPR013083">
    <property type="entry name" value="Znf_RING/FYVE/PHD"/>
</dbReference>
<evidence type="ECO:0000256" key="12">
    <source>
        <dbReference type="PROSITE-ProRule" id="PRU00175"/>
    </source>
</evidence>
<evidence type="ECO:0000313" key="16">
    <source>
        <dbReference type="EMBL" id="KAK8949504.1"/>
    </source>
</evidence>
<organism evidence="16 17">
    <name type="scientific">Platanthera zijinensis</name>
    <dbReference type="NCBI Taxonomy" id="2320716"/>
    <lineage>
        <taxon>Eukaryota</taxon>
        <taxon>Viridiplantae</taxon>
        <taxon>Streptophyta</taxon>
        <taxon>Embryophyta</taxon>
        <taxon>Tracheophyta</taxon>
        <taxon>Spermatophyta</taxon>
        <taxon>Magnoliopsida</taxon>
        <taxon>Liliopsida</taxon>
        <taxon>Asparagales</taxon>
        <taxon>Orchidaceae</taxon>
        <taxon>Orchidoideae</taxon>
        <taxon>Orchideae</taxon>
        <taxon>Orchidinae</taxon>
        <taxon>Platanthera</taxon>
    </lineage>
</organism>
<sequence length="355" mass="39187">MEETASGRSASPEPLIRRSSTARRNRLAVLLGRTAGRGDPQTIVRETAARQLEERRADWAYSRPVVAVDISWNIAFAVVSVSMLAATSYERPDVPLRIWIGGYALQCIFHVALVWSEYSRRHMAVGQAAGDEERGATPNFSPVDSGEDSDDSRSGWRSQHASFAKRCESLNTMASFIWWIVGFYWIISGGDALVHNAPRLYWLVAVFLAFDICFAIFFVALAFVIGIGLCCCLPCIIALLYAVAGQEGASDADISLLRRYRYAPSNNNGEDKGETGLMIPIMNNSGCSPEESAISCEYTECCICLTSYEDGNELYALPCNHHFHSACIAKWLKINATCPLCKHNILKIPDAGVYM</sequence>
<comment type="subcellular location">
    <subcellularLocation>
        <location evidence="2">Membrane</location>
        <topology evidence="2">Multi-pass membrane protein</topology>
    </subcellularLocation>
</comment>
<gene>
    <name evidence="16" type="primary">RIE1</name>
    <name evidence="16" type="ORF">KSP39_PZI005186</name>
</gene>
<dbReference type="SUPFAM" id="SSF57850">
    <property type="entry name" value="RING/U-box"/>
    <property type="match status" value="1"/>
</dbReference>
<protein>
    <recommendedName>
        <fullName evidence="3">RING-type E3 ubiquitin transferase</fullName>
        <ecNumber evidence="3">2.3.2.27</ecNumber>
    </recommendedName>
</protein>
<evidence type="ECO:0000256" key="5">
    <source>
        <dbReference type="ARBA" id="ARBA00022692"/>
    </source>
</evidence>
<feature type="transmembrane region" description="Helical" evidence="14">
    <location>
        <begin position="199"/>
        <end position="218"/>
    </location>
</feature>
<dbReference type="PROSITE" id="PS50089">
    <property type="entry name" value="ZF_RING_2"/>
    <property type="match status" value="1"/>
</dbReference>
<evidence type="ECO:0000256" key="10">
    <source>
        <dbReference type="ARBA" id="ARBA00022989"/>
    </source>
</evidence>
<dbReference type="AlphaFoldDB" id="A0AAP0GBK8"/>
<keyword evidence="7 12" id="KW-0863">Zinc-finger</keyword>
<dbReference type="GO" id="GO:0016567">
    <property type="term" value="P:protein ubiquitination"/>
    <property type="evidence" value="ECO:0007669"/>
    <property type="project" value="TreeGrafter"/>
</dbReference>
<evidence type="ECO:0000313" key="17">
    <source>
        <dbReference type="Proteomes" id="UP001418222"/>
    </source>
</evidence>
<dbReference type="GO" id="GO:0016020">
    <property type="term" value="C:membrane"/>
    <property type="evidence" value="ECO:0007669"/>
    <property type="project" value="UniProtKB-SubCell"/>
</dbReference>
<keyword evidence="8" id="KW-0833">Ubl conjugation pathway</keyword>
<evidence type="ECO:0000256" key="2">
    <source>
        <dbReference type="ARBA" id="ARBA00004141"/>
    </source>
</evidence>
<keyword evidence="17" id="KW-1185">Reference proteome</keyword>
<keyword evidence="5 14" id="KW-0812">Transmembrane</keyword>
<comment type="caution">
    <text evidence="16">The sequence shown here is derived from an EMBL/GenBank/DDBJ whole genome shotgun (WGS) entry which is preliminary data.</text>
</comment>
<evidence type="ECO:0000256" key="7">
    <source>
        <dbReference type="ARBA" id="ARBA00022771"/>
    </source>
</evidence>
<evidence type="ECO:0000256" key="6">
    <source>
        <dbReference type="ARBA" id="ARBA00022723"/>
    </source>
</evidence>
<dbReference type="PANTHER" id="PTHR45977">
    <property type="entry name" value="TARGET OF ERK KINASE MPK-1"/>
    <property type="match status" value="1"/>
</dbReference>
<dbReference type="GO" id="GO:0061630">
    <property type="term" value="F:ubiquitin protein ligase activity"/>
    <property type="evidence" value="ECO:0007669"/>
    <property type="project" value="UniProtKB-EC"/>
</dbReference>
<proteinExistence type="predicted"/>
<dbReference type="SMART" id="SM00184">
    <property type="entry name" value="RING"/>
    <property type="match status" value="1"/>
</dbReference>
<keyword evidence="11 14" id="KW-0472">Membrane</keyword>
<evidence type="ECO:0000256" key="14">
    <source>
        <dbReference type="SAM" id="Phobius"/>
    </source>
</evidence>
<keyword evidence="10 14" id="KW-1133">Transmembrane helix</keyword>